<protein>
    <recommendedName>
        <fullName evidence="3">NB-ARC domain-containing protein</fullName>
    </recommendedName>
</protein>
<dbReference type="EMBL" id="ML976043">
    <property type="protein sequence ID" value="KAF1941727.1"/>
    <property type="molecule type" value="Genomic_DNA"/>
</dbReference>
<feature type="non-terminal residue" evidence="1">
    <location>
        <position position="1"/>
    </location>
</feature>
<evidence type="ECO:0000313" key="1">
    <source>
        <dbReference type="EMBL" id="KAF1941727.1"/>
    </source>
</evidence>
<reference evidence="1" key="1">
    <citation type="journal article" date="2020" name="Stud. Mycol.">
        <title>101 Dothideomycetes genomes: a test case for predicting lifestyles and emergence of pathogens.</title>
        <authorList>
            <person name="Haridas S."/>
            <person name="Albert R."/>
            <person name="Binder M."/>
            <person name="Bloem J."/>
            <person name="Labutti K."/>
            <person name="Salamov A."/>
            <person name="Andreopoulos B."/>
            <person name="Baker S."/>
            <person name="Barry K."/>
            <person name="Bills G."/>
            <person name="Bluhm B."/>
            <person name="Cannon C."/>
            <person name="Castanera R."/>
            <person name="Culley D."/>
            <person name="Daum C."/>
            <person name="Ezra D."/>
            <person name="Gonzalez J."/>
            <person name="Henrissat B."/>
            <person name="Kuo A."/>
            <person name="Liang C."/>
            <person name="Lipzen A."/>
            <person name="Lutzoni F."/>
            <person name="Magnuson J."/>
            <person name="Mondo S."/>
            <person name="Nolan M."/>
            <person name="Ohm R."/>
            <person name="Pangilinan J."/>
            <person name="Park H.-J."/>
            <person name="Ramirez L."/>
            <person name="Alfaro M."/>
            <person name="Sun H."/>
            <person name="Tritt A."/>
            <person name="Yoshinaga Y."/>
            <person name="Zwiers L.-H."/>
            <person name="Turgeon B."/>
            <person name="Goodwin S."/>
            <person name="Spatafora J."/>
            <person name="Crous P."/>
            <person name="Grigoriev I."/>
        </authorList>
    </citation>
    <scope>NUCLEOTIDE SEQUENCE</scope>
    <source>
        <strain evidence="1">CBS 161.51</strain>
    </source>
</reference>
<evidence type="ECO:0008006" key="3">
    <source>
        <dbReference type="Google" id="ProtNLM"/>
    </source>
</evidence>
<dbReference type="AlphaFoldDB" id="A0A6A5SXH2"/>
<feature type="non-terminal residue" evidence="1">
    <location>
        <position position="161"/>
    </location>
</feature>
<gene>
    <name evidence="1" type="ORF">EJ02DRAFT_298860</name>
</gene>
<dbReference type="Gene3D" id="3.40.50.300">
    <property type="entry name" value="P-loop containing nucleotide triphosphate hydrolases"/>
    <property type="match status" value="1"/>
</dbReference>
<dbReference type="OrthoDB" id="20872at2759"/>
<proteinExistence type="predicted"/>
<accession>A0A6A5SXH2</accession>
<organism evidence="1 2">
    <name type="scientific">Clathrospora elynae</name>
    <dbReference type="NCBI Taxonomy" id="706981"/>
    <lineage>
        <taxon>Eukaryota</taxon>
        <taxon>Fungi</taxon>
        <taxon>Dikarya</taxon>
        <taxon>Ascomycota</taxon>
        <taxon>Pezizomycotina</taxon>
        <taxon>Dothideomycetes</taxon>
        <taxon>Pleosporomycetidae</taxon>
        <taxon>Pleosporales</taxon>
        <taxon>Diademaceae</taxon>
        <taxon>Clathrospora</taxon>
    </lineage>
</organism>
<dbReference type="InterPro" id="IPR027417">
    <property type="entry name" value="P-loop_NTPase"/>
</dbReference>
<dbReference type="Proteomes" id="UP000800038">
    <property type="component" value="Unassembled WGS sequence"/>
</dbReference>
<evidence type="ECO:0000313" key="2">
    <source>
        <dbReference type="Proteomes" id="UP000800038"/>
    </source>
</evidence>
<keyword evidence="2" id="KW-1185">Reference proteome</keyword>
<name>A0A6A5SXH2_9PLEO</name>
<sequence>PFAHDADFVERGTTLEDLYQRCAASDSPTALVGLGGAWVFWVYASNAARFEQSLRDIADSVKLAGRQDPQANIFKLVQDWLRDCKHRWLLMLESVDNARFLLDRPAVTSKSASVPLREYLPHRECGSIIVTTRNRDAALKLVERRDVITVGPMDEAEDDAL</sequence>